<keyword evidence="2" id="KW-0238">DNA-binding</keyword>
<dbReference type="SMART" id="SM00421">
    <property type="entry name" value="HTH_LUXR"/>
    <property type="match status" value="1"/>
</dbReference>
<dbReference type="PRINTS" id="PR00038">
    <property type="entry name" value="HTHLUXR"/>
</dbReference>
<dbReference type="CDD" id="cd06170">
    <property type="entry name" value="LuxR_C_like"/>
    <property type="match status" value="1"/>
</dbReference>
<evidence type="ECO:0000256" key="2">
    <source>
        <dbReference type="ARBA" id="ARBA00023125"/>
    </source>
</evidence>
<dbReference type="AlphaFoldDB" id="A0A645G0K1"/>
<dbReference type="InterPro" id="IPR016032">
    <property type="entry name" value="Sig_transdc_resp-reg_C-effctor"/>
</dbReference>
<evidence type="ECO:0000259" key="4">
    <source>
        <dbReference type="PROSITE" id="PS50043"/>
    </source>
</evidence>
<dbReference type="Gene3D" id="1.10.10.10">
    <property type="entry name" value="Winged helix-like DNA-binding domain superfamily/Winged helix DNA-binding domain"/>
    <property type="match status" value="1"/>
</dbReference>
<name>A0A645G0K1_9ZZZZ</name>
<keyword evidence="3" id="KW-0804">Transcription</keyword>
<dbReference type="GO" id="GO:0003677">
    <property type="term" value="F:DNA binding"/>
    <property type="evidence" value="ECO:0007669"/>
    <property type="project" value="UniProtKB-KW"/>
</dbReference>
<reference evidence="5" key="1">
    <citation type="submission" date="2019-08" db="EMBL/GenBank/DDBJ databases">
        <authorList>
            <person name="Kucharzyk K."/>
            <person name="Murdoch R.W."/>
            <person name="Higgins S."/>
            <person name="Loffler F."/>
        </authorList>
    </citation>
    <scope>NUCLEOTIDE SEQUENCE</scope>
</reference>
<gene>
    <name evidence="5" type="primary">malT_23</name>
    <name evidence="5" type="ORF">SDC9_167729</name>
</gene>
<dbReference type="PANTHER" id="PTHR44688">
    <property type="entry name" value="DNA-BINDING TRANSCRIPTIONAL ACTIVATOR DEVR_DOSR"/>
    <property type="match status" value="1"/>
</dbReference>
<organism evidence="5">
    <name type="scientific">bioreactor metagenome</name>
    <dbReference type="NCBI Taxonomy" id="1076179"/>
    <lineage>
        <taxon>unclassified sequences</taxon>
        <taxon>metagenomes</taxon>
        <taxon>ecological metagenomes</taxon>
    </lineage>
</organism>
<dbReference type="InterPro" id="IPR000792">
    <property type="entry name" value="Tscrpt_reg_LuxR_C"/>
</dbReference>
<dbReference type="PROSITE" id="PS50043">
    <property type="entry name" value="HTH_LUXR_2"/>
    <property type="match status" value="1"/>
</dbReference>
<keyword evidence="1" id="KW-0805">Transcription regulation</keyword>
<comment type="caution">
    <text evidence="5">The sequence shown here is derived from an EMBL/GenBank/DDBJ whole genome shotgun (WGS) entry which is preliminary data.</text>
</comment>
<feature type="domain" description="HTH luxR-type" evidence="4">
    <location>
        <begin position="56"/>
        <end position="121"/>
    </location>
</feature>
<dbReference type="SUPFAM" id="SSF46894">
    <property type="entry name" value="C-terminal effector domain of the bipartite response regulators"/>
    <property type="match status" value="1"/>
</dbReference>
<sequence length="122" mass="13644">MLSAAKDDVRVLLRSSVFKTNGGNLLADVLYFIHGKGKKGGRFFLSMEFEGGNQVLADYKFKFTKREGDIIDGIIQGKNNTQLANSLNLSANTIKTHIQNIYRKVGANNRTELTYILMTNQI</sequence>
<dbReference type="Pfam" id="PF00196">
    <property type="entry name" value="GerE"/>
    <property type="match status" value="1"/>
</dbReference>
<accession>A0A645G0K1</accession>
<evidence type="ECO:0000313" key="5">
    <source>
        <dbReference type="EMBL" id="MPN20351.1"/>
    </source>
</evidence>
<protein>
    <submittedName>
        <fullName evidence="5">HTH-type transcriptional regulator MalT</fullName>
    </submittedName>
</protein>
<evidence type="ECO:0000256" key="3">
    <source>
        <dbReference type="ARBA" id="ARBA00023163"/>
    </source>
</evidence>
<dbReference type="InterPro" id="IPR036388">
    <property type="entry name" value="WH-like_DNA-bd_sf"/>
</dbReference>
<dbReference type="EMBL" id="VSSQ01068083">
    <property type="protein sequence ID" value="MPN20351.1"/>
    <property type="molecule type" value="Genomic_DNA"/>
</dbReference>
<proteinExistence type="predicted"/>
<dbReference type="PANTHER" id="PTHR44688:SF16">
    <property type="entry name" value="DNA-BINDING TRANSCRIPTIONAL ACTIVATOR DEVR_DOSR"/>
    <property type="match status" value="1"/>
</dbReference>
<evidence type="ECO:0000256" key="1">
    <source>
        <dbReference type="ARBA" id="ARBA00023015"/>
    </source>
</evidence>
<dbReference type="GO" id="GO:0006355">
    <property type="term" value="P:regulation of DNA-templated transcription"/>
    <property type="evidence" value="ECO:0007669"/>
    <property type="project" value="InterPro"/>
</dbReference>